<evidence type="ECO:0000313" key="2">
    <source>
        <dbReference type="Proteomes" id="UP000347383"/>
    </source>
</evidence>
<evidence type="ECO:0000313" key="1">
    <source>
        <dbReference type="EMBL" id="QGH01713.1"/>
    </source>
</evidence>
<organism evidence="1 2">
    <name type="scientific">Streptococcus dysgalactiae subsp. dysgalactiae</name>
    <dbReference type="NCBI Taxonomy" id="99822"/>
    <lineage>
        <taxon>Bacteria</taxon>
        <taxon>Bacillati</taxon>
        <taxon>Bacillota</taxon>
        <taxon>Bacilli</taxon>
        <taxon>Lactobacillales</taxon>
        <taxon>Streptococcaceae</taxon>
        <taxon>Streptococcus</taxon>
    </lineage>
</organism>
<reference evidence="1 2" key="1">
    <citation type="submission" date="2018-10" db="EMBL/GenBank/DDBJ databases">
        <title>Comparative Genomics Analysis of the Streptococcus dysgalactiae subspecies dysgalactiae.</title>
        <authorList>
            <person name="Koh T.H."/>
            <person name="Abdul Rahman N."/>
            <person name="Sessions O.M."/>
        </authorList>
    </citation>
    <scope>NUCLEOTIDE SEQUENCE [LARGE SCALE GENOMIC DNA]</scope>
    <source>
        <strain evidence="1 2">DB60705-15</strain>
    </source>
</reference>
<sequence>MKKYLSIVGLLTLLLSLTYYFYYFDGSLYLPNHLFGKSAKTNFQVKGRNIYQQQTASFFEVKGVDLEPSFAGYHQNEFSIEEATYRQWFRDIAAMGANTIRVKVPMNVAFYDALYHHNKEEKTPLYLLQGFRIDSYHNNAAITAFADSYLGALLREAKGVVDIIHGRKQVWNTDFGSKHYHYDVSQWLLGYIVGDDWHSGTVAYTDHQEKGRYFKGHYFQTSPNATSFEAMLAEVMEELVHYESKKYGWQHLISFSNSPMTDPFRYRKPFEAQAPKYVSLNIEHIQSSNKVKAGTFAAYKALDFHPDYKDYLLFSQTGVSQATIKQVKNLTLAQGYVNLLAAFHKSPVLITGFGYSTARGVDKDKIDQTVLPMTETLQGQRIVSDYKSFRASGAVGGTINAWQDDWNARGWNTSFATDKHSNFLWGDVQVYNQGYGLLGFQNAWKTHRIDGEKGKEEWQIPLSKERDGRHFFVDSDHTYLYLGLEREEGQPQEELVIPIDVTKQSGSQKMAGLSTTFERKSDFVLLLHPKGQSRLMVQERYNATKANYLKQVNGKDFYTLPPRKDSEQFDLVTMVLRNTTIVEDIEKAGAKKKYLPSFPTGILRKGINQAGITQLDSQTDVVFGEKLIEVRIPWQLLNFSNPAAKRIHDDYMKHYGVKEVDADMIALGWGPAQSHEMIPMEDYPLPSWERPKVRPFLKASYSIVKREWTKKGE</sequence>
<name>A0A9X7X7X6_STRDY</name>
<dbReference type="RefSeq" id="WP_154412342.1">
    <property type="nucleotide sequence ID" value="NZ_CP033165.1"/>
</dbReference>
<proteinExistence type="predicted"/>
<dbReference type="Proteomes" id="UP000347383">
    <property type="component" value="Chromosome"/>
</dbReference>
<protein>
    <submittedName>
        <fullName evidence="1">Uncharacterized protein</fullName>
    </submittedName>
</protein>
<dbReference type="Gene3D" id="3.20.20.80">
    <property type="entry name" value="Glycosidases"/>
    <property type="match status" value="1"/>
</dbReference>
<accession>A0A9X7X7X6</accession>
<gene>
    <name evidence="1" type="ORF">EA457_03700</name>
</gene>
<dbReference type="AlphaFoldDB" id="A0A9X7X7X6"/>
<dbReference type="EMBL" id="CP033165">
    <property type="protein sequence ID" value="QGH01713.1"/>
    <property type="molecule type" value="Genomic_DNA"/>
</dbReference>